<evidence type="ECO:0000313" key="2">
    <source>
        <dbReference type="EMBL" id="KIO01980.1"/>
    </source>
</evidence>
<dbReference type="EMBL" id="KN831984">
    <property type="protein sequence ID" value="KIO01980.1"/>
    <property type="molecule type" value="Genomic_DNA"/>
</dbReference>
<proteinExistence type="predicted"/>
<dbReference type="HOGENOM" id="CLU_3088230_0_0_1"/>
<keyword evidence="3" id="KW-1185">Reference proteome</keyword>
<dbReference type="AlphaFoldDB" id="A0A0C3NM32"/>
<feature type="region of interest" description="Disordered" evidence="1">
    <location>
        <begin position="1"/>
        <end position="20"/>
    </location>
</feature>
<reference evidence="2 3" key="1">
    <citation type="submission" date="2014-04" db="EMBL/GenBank/DDBJ databases">
        <authorList>
            <consortium name="DOE Joint Genome Institute"/>
            <person name="Kuo A."/>
            <person name="Kohler A."/>
            <person name="Costa M.D."/>
            <person name="Nagy L.G."/>
            <person name="Floudas D."/>
            <person name="Copeland A."/>
            <person name="Barry K.W."/>
            <person name="Cichocki N."/>
            <person name="Veneault-Fourrey C."/>
            <person name="LaButti K."/>
            <person name="Lindquist E.A."/>
            <person name="Lipzen A."/>
            <person name="Lundell T."/>
            <person name="Morin E."/>
            <person name="Murat C."/>
            <person name="Sun H."/>
            <person name="Tunlid A."/>
            <person name="Henrissat B."/>
            <person name="Grigoriev I.V."/>
            <person name="Hibbett D.S."/>
            <person name="Martin F."/>
            <person name="Nordberg H.P."/>
            <person name="Cantor M.N."/>
            <person name="Hua S.X."/>
        </authorList>
    </citation>
    <scope>NUCLEOTIDE SEQUENCE [LARGE SCALE GENOMIC DNA]</scope>
    <source>
        <strain evidence="2 3">Marx 270</strain>
    </source>
</reference>
<feature type="region of interest" description="Disordered" evidence="1">
    <location>
        <begin position="29"/>
        <end position="52"/>
    </location>
</feature>
<dbReference type="InParanoid" id="A0A0C3NM32"/>
<organism evidence="2 3">
    <name type="scientific">Pisolithus tinctorius Marx 270</name>
    <dbReference type="NCBI Taxonomy" id="870435"/>
    <lineage>
        <taxon>Eukaryota</taxon>
        <taxon>Fungi</taxon>
        <taxon>Dikarya</taxon>
        <taxon>Basidiomycota</taxon>
        <taxon>Agaricomycotina</taxon>
        <taxon>Agaricomycetes</taxon>
        <taxon>Agaricomycetidae</taxon>
        <taxon>Boletales</taxon>
        <taxon>Sclerodermatineae</taxon>
        <taxon>Pisolithaceae</taxon>
        <taxon>Pisolithus</taxon>
    </lineage>
</organism>
<evidence type="ECO:0000256" key="1">
    <source>
        <dbReference type="SAM" id="MobiDB-lite"/>
    </source>
</evidence>
<sequence>MLYNWGSKKAPSGCETETESEWAYTLNPDNLKSQEDTRDQEEFHLTSARIEM</sequence>
<evidence type="ECO:0000313" key="3">
    <source>
        <dbReference type="Proteomes" id="UP000054217"/>
    </source>
</evidence>
<reference evidence="3" key="2">
    <citation type="submission" date="2015-01" db="EMBL/GenBank/DDBJ databases">
        <title>Evolutionary Origins and Diversification of the Mycorrhizal Mutualists.</title>
        <authorList>
            <consortium name="DOE Joint Genome Institute"/>
            <consortium name="Mycorrhizal Genomics Consortium"/>
            <person name="Kohler A."/>
            <person name="Kuo A."/>
            <person name="Nagy L.G."/>
            <person name="Floudas D."/>
            <person name="Copeland A."/>
            <person name="Barry K.W."/>
            <person name="Cichocki N."/>
            <person name="Veneault-Fourrey C."/>
            <person name="LaButti K."/>
            <person name="Lindquist E.A."/>
            <person name="Lipzen A."/>
            <person name="Lundell T."/>
            <person name="Morin E."/>
            <person name="Murat C."/>
            <person name="Riley R."/>
            <person name="Ohm R."/>
            <person name="Sun H."/>
            <person name="Tunlid A."/>
            <person name="Henrissat B."/>
            <person name="Grigoriev I.V."/>
            <person name="Hibbett D.S."/>
            <person name="Martin F."/>
        </authorList>
    </citation>
    <scope>NUCLEOTIDE SEQUENCE [LARGE SCALE GENOMIC DNA]</scope>
    <source>
        <strain evidence="3">Marx 270</strain>
    </source>
</reference>
<gene>
    <name evidence="2" type="ORF">M404DRAFT_1002738</name>
</gene>
<feature type="compositionally biased region" description="Basic and acidic residues" evidence="1">
    <location>
        <begin position="32"/>
        <end position="52"/>
    </location>
</feature>
<protein>
    <submittedName>
        <fullName evidence="2">Uncharacterized protein</fullName>
    </submittedName>
</protein>
<dbReference type="Proteomes" id="UP000054217">
    <property type="component" value="Unassembled WGS sequence"/>
</dbReference>
<dbReference type="OrthoDB" id="540174at2759"/>
<accession>A0A0C3NM32</accession>
<name>A0A0C3NM32_PISTI</name>